<keyword evidence="3" id="KW-1185">Reference proteome</keyword>
<feature type="transmembrane region" description="Helical" evidence="1">
    <location>
        <begin position="31"/>
        <end position="48"/>
    </location>
</feature>
<proteinExistence type="predicted"/>
<gene>
    <name evidence="2" type="primary">76</name>
    <name evidence="2" type="ORF">PBI_121Q_76</name>
</gene>
<sequence>MKKTWKIFTIPAIMLLLALFTPQSHVLSLNIVEIILLVIHCVVCYNYVKGDKE</sequence>
<keyword evidence="1" id="KW-0812">Transmembrane</keyword>
<dbReference type="KEGG" id="vg:22111116"/>
<dbReference type="GeneID" id="22111116"/>
<reference evidence="2 3" key="1">
    <citation type="submission" date="2014-09" db="EMBL/GenBank/DDBJ databases">
        <authorList>
            <person name="Lapin J.S."/>
            <person name="Pope W.H."/>
            <person name="Hua J."/>
            <person name="Ford M.E."/>
            <person name="Conway J.F."/>
            <person name="Hatfull G.F."/>
            <person name="Hendrix R.W."/>
        </authorList>
    </citation>
    <scope>NUCLEOTIDE SEQUENCE [LARGE SCALE GENOMIC DNA]</scope>
</reference>
<keyword evidence="1" id="KW-1133">Transmembrane helix</keyword>
<dbReference type="EMBL" id="KM507819">
    <property type="protein sequence ID" value="AIT13973.1"/>
    <property type="molecule type" value="Genomic_DNA"/>
</dbReference>
<evidence type="ECO:0000313" key="3">
    <source>
        <dbReference type="Proteomes" id="UP000029889"/>
    </source>
</evidence>
<dbReference type="Proteomes" id="UP000029889">
    <property type="component" value="Segment"/>
</dbReference>
<name>A0A097EX28_9CAUD</name>
<feature type="transmembrane region" description="Helical" evidence="1">
    <location>
        <begin position="7"/>
        <end position="25"/>
    </location>
</feature>
<protein>
    <submittedName>
        <fullName evidence="2">Uncharacterized protein</fullName>
    </submittedName>
</protein>
<evidence type="ECO:0000313" key="2">
    <source>
        <dbReference type="EMBL" id="AIT13973.1"/>
    </source>
</evidence>
<organism evidence="2 3">
    <name type="scientific">Escherichia phage 121Q</name>
    <dbReference type="NCBI Taxonomy" id="1555202"/>
    <lineage>
        <taxon>Viruses</taxon>
        <taxon>Duplodnaviria</taxon>
        <taxon>Heunggongvirae</taxon>
        <taxon>Uroviricota</taxon>
        <taxon>Caudoviricetes</taxon>
        <taxon>Asteriusvirus</taxon>
        <taxon>Asteriusvirus av121Q</taxon>
    </lineage>
</organism>
<dbReference type="RefSeq" id="YP_009101670.1">
    <property type="nucleotide sequence ID" value="NC_025447.1"/>
</dbReference>
<accession>A0A097EX28</accession>
<keyword evidence="1" id="KW-0472">Membrane</keyword>
<evidence type="ECO:0000256" key="1">
    <source>
        <dbReference type="SAM" id="Phobius"/>
    </source>
</evidence>